<feature type="domain" description="Serine aminopeptidase S33" evidence="3">
    <location>
        <begin position="60"/>
        <end position="162"/>
    </location>
</feature>
<gene>
    <name evidence="4" type="ORF">DJ019_15140</name>
</gene>
<evidence type="ECO:0000256" key="2">
    <source>
        <dbReference type="SAM" id="Phobius"/>
    </source>
</evidence>
<keyword evidence="2" id="KW-1133">Transmembrane helix</keyword>
<evidence type="ECO:0000313" key="5">
    <source>
        <dbReference type="Proteomes" id="UP000249524"/>
    </source>
</evidence>
<feature type="transmembrane region" description="Helical" evidence="2">
    <location>
        <begin position="325"/>
        <end position="344"/>
    </location>
</feature>
<feature type="transmembrane region" description="Helical" evidence="2">
    <location>
        <begin position="469"/>
        <end position="489"/>
    </location>
</feature>
<dbReference type="Gene3D" id="3.40.50.1820">
    <property type="entry name" value="alpha/beta hydrolase"/>
    <property type="match status" value="1"/>
</dbReference>
<organism evidence="4 5">
    <name type="scientific">Phenylobacterium kunshanense</name>
    <dbReference type="NCBI Taxonomy" id="1445034"/>
    <lineage>
        <taxon>Bacteria</taxon>
        <taxon>Pseudomonadati</taxon>
        <taxon>Pseudomonadota</taxon>
        <taxon>Alphaproteobacteria</taxon>
        <taxon>Caulobacterales</taxon>
        <taxon>Caulobacteraceae</taxon>
        <taxon>Phenylobacterium</taxon>
    </lineage>
</organism>
<feature type="transmembrane region" description="Helical" evidence="2">
    <location>
        <begin position="284"/>
        <end position="304"/>
    </location>
</feature>
<dbReference type="OrthoDB" id="8680283at2"/>
<dbReference type="Proteomes" id="UP000249524">
    <property type="component" value="Unassembled WGS sequence"/>
</dbReference>
<protein>
    <submittedName>
        <fullName evidence="4">Alpha/beta hydrolase</fullName>
    </submittedName>
</protein>
<feature type="transmembrane region" description="Helical" evidence="2">
    <location>
        <begin position="394"/>
        <end position="417"/>
    </location>
</feature>
<keyword evidence="5" id="KW-1185">Reference proteome</keyword>
<comment type="caution">
    <text evidence="4">The sequence shown here is derived from an EMBL/GenBank/DDBJ whole genome shotgun (WGS) entry which is preliminary data.</text>
</comment>
<feature type="transmembrane region" description="Helical" evidence="2">
    <location>
        <begin position="509"/>
        <end position="528"/>
    </location>
</feature>
<name>A0A328BCK5_9CAUL</name>
<evidence type="ECO:0000313" key="4">
    <source>
        <dbReference type="EMBL" id="RAK63596.1"/>
    </source>
</evidence>
<keyword evidence="1 4" id="KW-0378">Hydrolase</keyword>
<dbReference type="AlphaFoldDB" id="A0A328BCK5"/>
<evidence type="ECO:0000256" key="1">
    <source>
        <dbReference type="ARBA" id="ARBA00022801"/>
    </source>
</evidence>
<dbReference type="SUPFAM" id="SSF53474">
    <property type="entry name" value="alpha/beta-Hydrolases"/>
    <property type="match status" value="1"/>
</dbReference>
<keyword evidence="2" id="KW-0812">Transmembrane</keyword>
<reference evidence="4 5" key="1">
    <citation type="submission" date="2018-05" db="EMBL/GenBank/DDBJ databases">
        <authorList>
            <person name="Lanie J.A."/>
            <person name="Ng W.-L."/>
            <person name="Kazmierczak K.M."/>
            <person name="Andrzejewski T.M."/>
            <person name="Davidsen T.M."/>
            <person name="Wayne K.J."/>
            <person name="Tettelin H."/>
            <person name="Glass J.I."/>
            <person name="Rusch D."/>
            <person name="Podicherti R."/>
            <person name="Tsui H.-C.T."/>
            <person name="Winkler M.E."/>
        </authorList>
    </citation>
    <scope>NUCLEOTIDE SEQUENCE [LARGE SCALE GENOMIC DNA]</scope>
    <source>
        <strain evidence="4 5">BUT-10</strain>
    </source>
</reference>
<evidence type="ECO:0000259" key="3">
    <source>
        <dbReference type="Pfam" id="PF12146"/>
    </source>
</evidence>
<feature type="transmembrane region" description="Helical" evidence="2">
    <location>
        <begin position="364"/>
        <end position="382"/>
    </location>
</feature>
<dbReference type="PANTHER" id="PTHR22946:SF9">
    <property type="entry name" value="POLYKETIDE TRANSFERASE AF380"/>
    <property type="match status" value="1"/>
</dbReference>
<dbReference type="InterPro" id="IPR029058">
    <property type="entry name" value="AB_hydrolase_fold"/>
</dbReference>
<dbReference type="InterPro" id="IPR050261">
    <property type="entry name" value="FrsA_esterase"/>
</dbReference>
<feature type="transmembrane region" description="Helical" evidence="2">
    <location>
        <begin position="437"/>
        <end position="457"/>
    </location>
</feature>
<sequence length="575" mass="61816">MRRWIAIVLAWALVLGGAYLASRIQTAAGAVTVSEVRVLAQPGVEVSGLLYRPATATPQSPAPAVLVSHGYINTREMQSPFAIELSRRGYVVLAMDMTGHGYSGGVVGTAGFGGPAALRYLKSLPFVDRRAIGLEGHSMGGGPVMAAALADPDGYRAIVLEGSTPGLLGAPAPANPRNLAVVFGQYDEFAGLMWGVPKGSEIAASPKLQALFGVAEPVQARRLYGSIADGSARWMTNPPITHPWEHFSASGVGNAVEWLQRVIPAPAPRPPADQVWIWKEVGTLVAFIGFGWLVLATFDMALTVPPLRALAHPGEPAAERRDRRWWLWLVLTAALPAVTYLPLMKVGQLFFPMPGLAQWVHNQLLVWALGTAAITVVLGLVLKTRATFTNRWGLSAFAAILSVATGYFALVVVDSLFKVDFRFWVVGLKPLSPERAAQLPAYLLLWTVFFLIAMRAFCARIPVRGEGWLASLAWAKTAMAGGFLVLVGWQYATLFGTGLLATPTEPLNVVIALQFVPLLGFVGVIGAWTWRRTNSYVPGALICALFMSWYITAGTANHWAPGFEFQVPGAATAKR</sequence>
<accession>A0A328BCK5</accession>
<dbReference type="PANTHER" id="PTHR22946">
    <property type="entry name" value="DIENELACTONE HYDROLASE DOMAIN-CONTAINING PROTEIN-RELATED"/>
    <property type="match status" value="1"/>
</dbReference>
<feature type="transmembrane region" description="Helical" evidence="2">
    <location>
        <begin position="535"/>
        <end position="552"/>
    </location>
</feature>
<proteinExistence type="predicted"/>
<dbReference type="InterPro" id="IPR022742">
    <property type="entry name" value="Hydrolase_4"/>
</dbReference>
<dbReference type="Pfam" id="PF12146">
    <property type="entry name" value="Hydrolase_4"/>
    <property type="match status" value="1"/>
</dbReference>
<dbReference type="GO" id="GO:0052689">
    <property type="term" value="F:carboxylic ester hydrolase activity"/>
    <property type="evidence" value="ECO:0007669"/>
    <property type="project" value="UniProtKB-ARBA"/>
</dbReference>
<dbReference type="EMBL" id="QFYS01000007">
    <property type="protein sequence ID" value="RAK63596.1"/>
    <property type="molecule type" value="Genomic_DNA"/>
</dbReference>
<keyword evidence="2" id="KW-0472">Membrane</keyword>
<dbReference type="RefSeq" id="WP_111276906.1">
    <property type="nucleotide sequence ID" value="NZ_QFYS01000007.1"/>
</dbReference>